<name>A0A1Q9ENG8_SYMMI</name>
<keyword evidence="3" id="KW-1185">Reference proteome</keyword>
<reference evidence="2 3" key="1">
    <citation type="submission" date="2016-02" db="EMBL/GenBank/DDBJ databases">
        <title>Genome analysis of coral dinoflagellate symbionts highlights evolutionary adaptations to a symbiotic lifestyle.</title>
        <authorList>
            <person name="Aranda M."/>
            <person name="Li Y."/>
            <person name="Liew Y.J."/>
            <person name="Baumgarten S."/>
            <person name="Simakov O."/>
            <person name="Wilson M."/>
            <person name="Piel J."/>
            <person name="Ashoor H."/>
            <person name="Bougouffa S."/>
            <person name="Bajic V.B."/>
            <person name="Ryu T."/>
            <person name="Ravasi T."/>
            <person name="Bayer T."/>
            <person name="Micklem G."/>
            <person name="Kim H."/>
            <person name="Bhak J."/>
            <person name="Lajeunesse T.C."/>
            <person name="Voolstra C.R."/>
        </authorList>
    </citation>
    <scope>NUCLEOTIDE SEQUENCE [LARGE SCALE GENOMIC DNA]</scope>
    <source>
        <strain evidence="2 3">CCMP2467</strain>
    </source>
</reference>
<evidence type="ECO:0000313" key="2">
    <source>
        <dbReference type="EMBL" id="OLQ08937.1"/>
    </source>
</evidence>
<dbReference type="AlphaFoldDB" id="A0A1Q9ENG8"/>
<feature type="region of interest" description="Disordered" evidence="1">
    <location>
        <begin position="17"/>
        <end position="46"/>
    </location>
</feature>
<evidence type="ECO:0000256" key="1">
    <source>
        <dbReference type="SAM" id="MobiDB-lite"/>
    </source>
</evidence>
<accession>A0A1Q9ENG8</accession>
<evidence type="ECO:0000313" key="3">
    <source>
        <dbReference type="Proteomes" id="UP000186817"/>
    </source>
</evidence>
<organism evidence="2 3">
    <name type="scientific">Symbiodinium microadriaticum</name>
    <name type="common">Dinoflagellate</name>
    <name type="synonym">Zooxanthella microadriatica</name>
    <dbReference type="NCBI Taxonomy" id="2951"/>
    <lineage>
        <taxon>Eukaryota</taxon>
        <taxon>Sar</taxon>
        <taxon>Alveolata</taxon>
        <taxon>Dinophyceae</taxon>
        <taxon>Suessiales</taxon>
        <taxon>Symbiodiniaceae</taxon>
        <taxon>Symbiodinium</taxon>
    </lineage>
</organism>
<proteinExistence type="predicted"/>
<gene>
    <name evidence="2" type="ORF">AK812_SmicGene7536</name>
</gene>
<protein>
    <submittedName>
        <fullName evidence="2">Uncharacterized protein</fullName>
    </submittedName>
</protein>
<comment type="caution">
    <text evidence="2">The sequence shown here is derived from an EMBL/GenBank/DDBJ whole genome shotgun (WGS) entry which is preliminary data.</text>
</comment>
<sequence>MGAEDNVNDAEKVCHSLADSDVPLPDDLESHLSFASRESEEDPGSSAEMCARIVIDMQLVEPAMLRATSAAVVLNRSICAVILAAGASRFVLSSLQQGPCWASVLH</sequence>
<dbReference type="EMBL" id="LSRX01000107">
    <property type="protein sequence ID" value="OLQ08937.1"/>
    <property type="molecule type" value="Genomic_DNA"/>
</dbReference>
<dbReference type="Proteomes" id="UP000186817">
    <property type="component" value="Unassembled WGS sequence"/>
</dbReference>